<protein>
    <submittedName>
        <fullName evidence="1">RCG63342</fullName>
    </submittedName>
</protein>
<name>A6J724_RAT</name>
<sequence>MPEVTRLLRLWSLSWNPH</sequence>
<dbReference type="Proteomes" id="UP000234681">
    <property type="component" value="Chromosome 17"/>
</dbReference>
<proteinExistence type="predicted"/>
<gene>
    <name evidence="1" type="ORF">rCG_63342</name>
</gene>
<accession>A6J724</accession>
<evidence type="ECO:0000313" key="1">
    <source>
        <dbReference type="EMBL" id="EDL98174.1"/>
    </source>
</evidence>
<reference evidence="2" key="1">
    <citation type="submission" date="2005-09" db="EMBL/GenBank/DDBJ databases">
        <authorList>
            <person name="Mural R.J."/>
            <person name="Li P.W."/>
            <person name="Adams M.D."/>
            <person name="Amanatides P.G."/>
            <person name="Baden-Tillson H."/>
            <person name="Barnstead M."/>
            <person name="Chin S.H."/>
            <person name="Dew I."/>
            <person name="Evans C.A."/>
            <person name="Ferriera S."/>
            <person name="Flanigan M."/>
            <person name="Fosler C."/>
            <person name="Glodek A."/>
            <person name="Gu Z."/>
            <person name="Holt R.A."/>
            <person name="Jennings D."/>
            <person name="Kraft C.L."/>
            <person name="Lu F."/>
            <person name="Nguyen T."/>
            <person name="Nusskern D.R."/>
            <person name="Pfannkoch C.M."/>
            <person name="Sitter C."/>
            <person name="Sutton G.G."/>
            <person name="Venter J.C."/>
            <person name="Wang Z."/>
            <person name="Woodage T."/>
            <person name="Zheng X.H."/>
            <person name="Zhong F."/>
        </authorList>
    </citation>
    <scope>NUCLEOTIDE SEQUENCE [LARGE SCALE GENOMIC DNA]</scope>
    <source>
        <strain>BN</strain>
        <strain evidence="2">Sprague-Dawley</strain>
    </source>
</reference>
<dbReference type="AlphaFoldDB" id="A6J724"/>
<dbReference type="EMBL" id="CH473977">
    <property type="protein sequence ID" value="EDL98174.1"/>
    <property type="molecule type" value="Genomic_DNA"/>
</dbReference>
<evidence type="ECO:0000313" key="2">
    <source>
        <dbReference type="Proteomes" id="UP000234681"/>
    </source>
</evidence>
<organism evidence="1 2">
    <name type="scientific">Rattus norvegicus</name>
    <name type="common">Rat</name>
    <dbReference type="NCBI Taxonomy" id="10116"/>
    <lineage>
        <taxon>Eukaryota</taxon>
        <taxon>Metazoa</taxon>
        <taxon>Chordata</taxon>
        <taxon>Craniata</taxon>
        <taxon>Vertebrata</taxon>
        <taxon>Euteleostomi</taxon>
        <taxon>Mammalia</taxon>
        <taxon>Eutheria</taxon>
        <taxon>Euarchontoglires</taxon>
        <taxon>Glires</taxon>
        <taxon>Rodentia</taxon>
        <taxon>Myomorpha</taxon>
        <taxon>Muroidea</taxon>
        <taxon>Muridae</taxon>
        <taxon>Murinae</taxon>
        <taxon>Rattus</taxon>
    </lineage>
</organism>